<gene>
    <name evidence="1" type="ORF">CLV84_4074</name>
</gene>
<name>A0A2S6I0L3_9BACT</name>
<keyword evidence="2" id="KW-1185">Reference proteome</keyword>
<organism evidence="1 2">
    <name type="scientific">Neolewinella xylanilytica</name>
    <dbReference type="NCBI Taxonomy" id="1514080"/>
    <lineage>
        <taxon>Bacteria</taxon>
        <taxon>Pseudomonadati</taxon>
        <taxon>Bacteroidota</taxon>
        <taxon>Saprospiria</taxon>
        <taxon>Saprospirales</taxon>
        <taxon>Lewinellaceae</taxon>
        <taxon>Neolewinella</taxon>
    </lineage>
</organism>
<dbReference type="EMBL" id="PTJC01000008">
    <property type="protein sequence ID" value="PPK84305.1"/>
    <property type="molecule type" value="Genomic_DNA"/>
</dbReference>
<evidence type="ECO:0000313" key="1">
    <source>
        <dbReference type="EMBL" id="PPK84305.1"/>
    </source>
</evidence>
<protein>
    <submittedName>
        <fullName evidence="1">Uncharacterized protein</fullName>
    </submittedName>
</protein>
<dbReference type="AlphaFoldDB" id="A0A2S6I0L3"/>
<feature type="non-terminal residue" evidence="1">
    <location>
        <position position="1"/>
    </location>
</feature>
<accession>A0A2S6I0L3</accession>
<reference evidence="1 2" key="1">
    <citation type="submission" date="2018-02" db="EMBL/GenBank/DDBJ databases">
        <title>Genomic Encyclopedia of Archaeal and Bacterial Type Strains, Phase II (KMG-II): from individual species to whole genera.</title>
        <authorList>
            <person name="Goeker M."/>
        </authorList>
    </citation>
    <scope>NUCLEOTIDE SEQUENCE [LARGE SCALE GENOMIC DNA]</scope>
    <source>
        <strain evidence="1 2">DSM 29526</strain>
    </source>
</reference>
<dbReference type="Proteomes" id="UP000237662">
    <property type="component" value="Unassembled WGS sequence"/>
</dbReference>
<sequence length="165" mass="18217">TFLGTFLLALVAGGQSKDRKRQYMLQGLKAYQTFVLCPLPFKNCTSKCTMSEVGSTKYKGPSTTPRHRITFLGTFLLALVAGGQSKDRKRQYMLQGLKAYRTFVLCPLPFKNCTSKCTMSEVGSTKCKGPSTTPRHRITFLGTFLLALVASGQSKDRKGQYILPG</sequence>
<proteinExistence type="predicted"/>
<comment type="caution">
    <text evidence="1">The sequence shown here is derived from an EMBL/GenBank/DDBJ whole genome shotgun (WGS) entry which is preliminary data.</text>
</comment>
<evidence type="ECO:0000313" key="2">
    <source>
        <dbReference type="Proteomes" id="UP000237662"/>
    </source>
</evidence>